<gene>
    <name evidence="2" type="primary">PLESTB001587</name>
    <name evidence="2" type="ORF">PLESTB_001005400</name>
</gene>
<feature type="compositionally biased region" description="Basic and acidic residues" evidence="1">
    <location>
        <begin position="66"/>
        <end position="78"/>
    </location>
</feature>
<reference evidence="2 3" key="1">
    <citation type="journal article" date="2023" name="Commun. Biol.">
        <title>Reorganization of the ancestral sex-determining regions during the evolution of trioecy in Pleodorina starrii.</title>
        <authorList>
            <person name="Takahashi K."/>
            <person name="Suzuki S."/>
            <person name="Kawai-Toyooka H."/>
            <person name="Yamamoto K."/>
            <person name="Hamaji T."/>
            <person name="Ootsuki R."/>
            <person name="Yamaguchi H."/>
            <person name="Kawachi M."/>
            <person name="Higashiyama T."/>
            <person name="Nozaki H."/>
        </authorList>
    </citation>
    <scope>NUCLEOTIDE SEQUENCE [LARGE SCALE GENOMIC DNA]</scope>
    <source>
        <strain evidence="2 3">NIES-4479</strain>
    </source>
</reference>
<dbReference type="Proteomes" id="UP001165080">
    <property type="component" value="Unassembled WGS sequence"/>
</dbReference>
<dbReference type="EMBL" id="BRXU01000013">
    <property type="protein sequence ID" value="GLC55601.1"/>
    <property type="molecule type" value="Genomic_DNA"/>
</dbReference>
<evidence type="ECO:0000313" key="3">
    <source>
        <dbReference type="Proteomes" id="UP001165080"/>
    </source>
</evidence>
<organism evidence="2 3">
    <name type="scientific">Pleodorina starrii</name>
    <dbReference type="NCBI Taxonomy" id="330485"/>
    <lineage>
        <taxon>Eukaryota</taxon>
        <taxon>Viridiplantae</taxon>
        <taxon>Chlorophyta</taxon>
        <taxon>core chlorophytes</taxon>
        <taxon>Chlorophyceae</taxon>
        <taxon>CS clade</taxon>
        <taxon>Chlamydomonadales</taxon>
        <taxon>Volvocaceae</taxon>
        <taxon>Pleodorina</taxon>
    </lineage>
</organism>
<evidence type="ECO:0000313" key="2">
    <source>
        <dbReference type="EMBL" id="GLC55601.1"/>
    </source>
</evidence>
<proteinExistence type="predicted"/>
<keyword evidence="3" id="KW-1185">Reference proteome</keyword>
<feature type="region of interest" description="Disordered" evidence="1">
    <location>
        <begin position="48"/>
        <end position="99"/>
    </location>
</feature>
<accession>A0A9W6BNP0</accession>
<dbReference type="AlphaFoldDB" id="A0A9W6BNP0"/>
<protein>
    <submittedName>
        <fullName evidence="2">Uncharacterized protein</fullName>
    </submittedName>
</protein>
<name>A0A9W6BNP0_9CHLO</name>
<evidence type="ECO:0000256" key="1">
    <source>
        <dbReference type="SAM" id="MobiDB-lite"/>
    </source>
</evidence>
<comment type="caution">
    <text evidence="2">The sequence shown here is derived from an EMBL/GenBank/DDBJ whole genome shotgun (WGS) entry which is preliminary data.</text>
</comment>
<sequence>MIICLGPVCVPLHLLLPFLVGLLHQYGYLKWFRKEWVTIRYWANKFKGKKPSTADSETSAPNTPPTKDRGGPGERDAAALRPGGGATPETTNPDCKKSD</sequence>